<dbReference type="GO" id="GO:0005783">
    <property type="term" value="C:endoplasmic reticulum"/>
    <property type="evidence" value="ECO:0007669"/>
    <property type="project" value="TreeGrafter"/>
</dbReference>
<reference evidence="4 5" key="1">
    <citation type="submission" date="2018-10" db="EMBL/GenBank/DDBJ databases">
        <title>Complete genome sequence of Malassezia restricta CBS 7877.</title>
        <authorList>
            <person name="Morand S.C."/>
            <person name="Bertignac M."/>
            <person name="Iltis A."/>
            <person name="Kolder I."/>
            <person name="Pirovano W."/>
            <person name="Jourdain R."/>
            <person name="Clavaud C."/>
        </authorList>
    </citation>
    <scope>NUCLEOTIDE SEQUENCE [LARGE SCALE GENOMIC DNA]</scope>
    <source>
        <strain evidence="4 5">CBS 7877</strain>
    </source>
</reference>
<keyword evidence="2" id="KW-0732">Signal</keyword>
<dbReference type="PANTHER" id="PTHR36853">
    <property type="entry name" value="EXPRESSED PROTEIN"/>
    <property type="match status" value="1"/>
</dbReference>
<protein>
    <recommendedName>
        <fullName evidence="3">Vacuolar sorting protein Vps3844 C-terminal domain-containing protein</fullName>
    </recommendedName>
</protein>
<feature type="signal peptide" evidence="2">
    <location>
        <begin position="1"/>
        <end position="17"/>
    </location>
</feature>
<dbReference type="OrthoDB" id="5583277at2759"/>
<name>A0A3G2S4T3_MALR7</name>
<proteinExistence type="predicted"/>
<dbReference type="VEuPathDB" id="FungiDB:DNF11_1846"/>
<evidence type="ECO:0000256" key="1">
    <source>
        <dbReference type="SAM" id="Phobius"/>
    </source>
</evidence>
<dbReference type="InterPro" id="IPR024382">
    <property type="entry name" value="Vps3844_C"/>
</dbReference>
<feature type="domain" description="Vacuolar sorting protein Vps3844 C-terminal" evidence="3">
    <location>
        <begin position="275"/>
        <end position="370"/>
    </location>
</feature>
<accession>A0A3G2S4T3</accession>
<keyword evidence="5" id="KW-1185">Reference proteome</keyword>
<feature type="transmembrane region" description="Helical" evidence="1">
    <location>
        <begin position="337"/>
        <end position="358"/>
    </location>
</feature>
<organism evidence="4 5">
    <name type="scientific">Malassezia restricta (strain ATCC 96810 / NBRC 103918 / CBS 7877)</name>
    <name type="common">Seborrheic dermatitis infection agent</name>
    <dbReference type="NCBI Taxonomy" id="425264"/>
    <lineage>
        <taxon>Eukaryota</taxon>
        <taxon>Fungi</taxon>
        <taxon>Dikarya</taxon>
        <taxon>Basidiomycota</taxon>
        <taxon>Ustilaginomycotina</taxon>
        <taxon>Malasseziomycetes</taxon>
        <taxon>Malasseziales</taxon>
        <taxon>Malasseziaceae</taxon>
        <taxon>Malassezia</taxon>
    </lineage>
</organism>
<dbReference type="InterPro" id="IPR053065">
    <property type="entry name" value="Archenteron_Induction-Rel"/>
</dbReference>
<dbReference type="Pfam" id="PF12955">
    <property type="entry name" value="Vps3844_C"/>
    <property type="match status" value="1"/>
</dbReference>
<dbReference type="Proteomes" id="UP000269793">
    <property type="component" value="Chromosome III"/>
</dbReference>
<evidence type="ECO:0000313" key="4">
    <source>
        <dbReference type="EMBL" id="AYO42796.1"/>
    </source>
</evidence>
<keyword evidence="1" id="KW-0812">Transmembrane</keyword>
<evidence type="ECO:0000256" key="2">
    <source>
        <dbReference type="SAM" id="SignalP"/>
    </source>
</evidence>
<keyword evidence="1" id="KW-1133">Transmembrane helix</keyword>
<dbReference type="STRING" id="425264.A0A3G2S4T3"/>
<evidence type="ECO:0000313" key="5">
    <source>
        <dbReference type="Proteomes" id="UP000269793"/>
    </source>
</evidence>
<evidence type="ECO:0000259" key="3">
    <source>
        <dbReference type="Pfam" id="PF12955"/>
    </source>
</evidence>
<feature type="chain" id="PRO_5018057017" description="Vacuolar sorting protein Vps3844 C-terminal domain-containing protein" evidence="2">
    <location>
        <begin position="18"/>
        <end position="376"/>
    </location>
</feature>
<gene>
    <name evidence="4" type="ORF">DNF11_1846</name>
</gene>
<sequence length="376" mass="40951">MLVYTLVALVLCAQAFARTSILLNTRKIGASDPVQITPPDAHRVLSHHLNMRVNVLPDVPMARSGHANLWHHAPAEQVHYDASVLFEPVAPSGGNVIITMYGPDDLHALPDTLTHTHTMESSSLRDSFEALASLYEKTANGAHKAWDAVQHSATSSLERLQAELAHIARLGNDIQALSTARIHSLADVGREYGTHSQTYRDAQRQVRQTLELLVQRVKNMAGAGVAVVYTTDASNHERRAAPMAPTSDPLHVFRPPQPVHAAVQSPGMQSSVPVCPATREELERTTQQCHGRGTPVQSTKGGRLCWRCACSRTTEQGRGRVWAGAACEKQDYSSETLLFIGTFLVLFVSIVASCALLYREGTHELPGTLSSVSLRS</sequence>
<dbReference type="EMBL" id="CP033150">
    <property type="protein sequence ID" value="AYO42796.1"/>
    <property type="molecule type" value="Genomic_DNA"/>
</dbReference>
<keyword evidence="1" id="KW-0472">Membrane</keyword>
<dbReference type="AlphaFoldDB" id="A0A3G2S4T3"/>
<dbReference type="PANTHER" id="PTHR36853:SF1">
    <property type="entry name" value="DUF3844 DOMAIN-CONTAINING PROTEIN"/>
    <property type="match status" value="1"/>
</dbReference>